<name>A0A316DKS6_9FLAO</name>
<proteinExistence type="predicted"/>
<dbReference type="EMBL" id="QGGP01000005">
    <property type="protein sequence ID" value="PWK18276.1"/>
    <property type="molecule type" value="Genomic_DNA"/>
</dbReference>
<dbReference type="Pfam" id="PF05635">
    <property type="entry name" value="23S_rRNA_IVP"/>
    <property type="match status" value="1"/>
</dbReference>
<reference evidence="1 2" key="1">
    <citation type="submission" date="2018-05" db="EMBL/GenBank/DDBJ databases">
        <title>Genomic Encyclopedia of Archaeal and Bacterial Type Strains, Phase II (KMG-II): from individual species to whole genera.</title>
        <authorList>
            <person name="Goeker M."/>
        </authorList>
    </citation>
    <scope>NUCLEOTIDE SEQUENCE [LARGE SCALE GENOMIC DNA]</scope>
    <source>
        <strain evidence="1 2">DSM 22637</strain>
    </source>
</reference>
<sequence>MDKSEFVEQLKDRTKKLAVNVILFYDDIKKTEATKVIGYQIIKSVTSTAANYRAACIARSQKEFFAKISIVVEEADETLFWLEILKDTKLASEKDLKPLISEALEILKIVSKARKNIYPNN</sequence>
<dbReference type="InterPro" id="IPR012657">
    <property type="entry name" value="23S_rRNA-intervening_sequence"/>
</dbReference>
<comment type="caution">
    <text evidence="1">The sequence shown here is derived from an EMBL/GenBank/DDBJ whole genome shotgun (WGS) entry which is preliminary data.</text>
</comment>
<keyword evidence="2" id="KW-1185">Reference proteome</keyword>
<dbReference type="PIRSF" id="PIRSF035652">
    <property type="entry name" value="CHP02436"/>
    <property type="match status" value="1"/>
</dbReference>
<dbReference type="RefSeq" id="WP_109307710.1">
    <property type="nucleotide sequence ID" value="NZ_QGGP01000005.1"/>
</dbReference>
<dbReference type="Proteomes" id="UP000245430">
    <property type="component" value="Unassembled WGS sequence"/>
</dbReference>
<dbReference type="Gene3D" id="1.20.1440.60">
    <property type="entry name" value="23S rRNA-intervening sequence"/>
    <property type="match status" value="1"/>
</dbReference>
<gene>
    <name evidence="1" type="ORF">LX78_02187</name>
</gene>
<evidence type="ECO:0000313" key="1">
    <source>
        <dbReference type="EMBL" id="PWK18276.1"/>
    </source>
</evidence>
<dbReference type="OrthoDB" id="285993at2"/>
<dbReference type="SUPFAM" id="SSF158446">
    <property type="entry name" value="IVS-encoded protein-like"/>
    <property type="match status" value="1"/>
</dbReference>
<dbReference type="PANTHER" id="PTHR38471:SF2">
    <property type="entry name" value="FOUR HELIX BUNDLE PROTEIN"/>
    <property type="match status" value="1"/>
</dbReference>
<accession>A0A316DKS6</accession>
<dbReference type="InterPro" id="IPR036583">
    <property type="entry name" value="23S_rRNA_IVS_sf"/>
</dbReference>
<evidence type="ECO:0000313" key="2">
    <source>
        <dbReference type="Proteomes" id="UP000245430"/>
    </source>
</evidence>
<dbReference type="AlphaFoldDB" id="A0A316DKS6"/>
<protein>
    <submittedName>
        <fullName evidence="1">Four helix bundle protein</fullName>
    </submittedName>
</protein>
<organism evidence="1 2">
    <name type="scientific">Xanthomarina spongicola</name>
    <dbReference type="NCBI Taxonomy" id="570520"/>
    <lineage>
        <taxon>Bacteria</taxon>
        <taxon>Pseudomonadati</taxon>
        <taxon>Bacteroidota</taxon>
        <taxon>Flavobacteriia</taxon>
        <taxon>Flavobacteriales</taxon>
        <taxon>Flavobacteriaceae</taxon>
        <taxon>Xanthomarina</taxon>
    </lineage>
</organism>
<dbReference type="NCBIfam" id="TIGR02436">
    <property type="entry name" value="four helix bundle protein"/>
    <property type="match status" value="1"/>
</dbReference>
<dbReference type="PANTHER" id="PTHR38471">
    <property type="entry name" value="FOUR HELIX BUNDLE PROTEIN"/>
    <property type="match status" value="1"/>
</dbReference>